<evidence type="ECO:0000313" key="2">
    <source>
        <dbReference type="Proteomes" id="UP000008204"/>
    </source>
</evidence>
<gene>
    <name evidence="1" type="ordered locus">PCC8801_1002</name>
</gene>
<proteinExistence type="predicted"/>
<dbReference type="EMBL" id="CP001287">
    <property type="protein sequence ID" value="ACK65078.1"/>
    <property type="molecule type" value="Genomic_DNA"/>
</dbReference>
<dbReference type="KEGG" id="cyp:PCC8801_1002"/>
<dbReference type="Proteomes" id="UP000008204">
    <property type="component" value="Chromosome"/>
</dbReference>
<sequence length="61" mass="7108">MDITQVKTRIERALADGRLSRQESQDIKAAILADKQVTEEEHKLWRELQNLIFTGEVKLED</sequence>
<reference evidence="2" key="1">
    <citation type="journal article" date="2011" name="MBio">
        <title>Novel metabolic attributes of the genus Cyanothece, comprising a group of unicellular nitrogen-fixing Cyanobacteria.</title>
        <authorList>
            <person name="Bandyopadhyay A."/>
            <person name="Elvitigala T."/>
            <person name="Welsh E."/>
            <person name="Stockel J."/>
            <person name="Liberton M."/>
            <person name="Min H."/>
            <person name="Sherman L.A."/>
            <person name="Pakrasi H.B."/>
        </authorList>
    </citation>
    <scope>NUCLEOTIDE SEQUENCE [LARGE SCALE GENOMIC DNA]</scope>
    <source>
        <strain evidence="2">PCC 8801</strain>
    </source>
</reference>
<dbReference type="AlphaFoldDB" id="B7K0T7"/>
<organism evidence="1 2">
    <name type="scientific">Rippkaea orientalis (strain PCC 8801 / RF-1)</name>
    <name type="common">Cyanothece sp. (strain PCC 8801)</name>
    <dbReference type="NCBI Taxonomy" id="41431"/>
    <lineage>
        <taxon>Bacteria</taxon>
        <taxon>Bacillati</taxon>
        <taxon>Cyanobacteriota</taxon>
        <taxon>Cyanophyceae</taxon>
        <taxon>Oscillatoriophycideae</taxon>
        <taxon>Chroococcales</taxon>
        <taxon>Aphanothecaceae</taxon>
        <taxon>Rippkaea</taxon>
        <taxon>Rippkaea orientalis</taxon>
    </lineage>
</organism>
<name>B7K0T7_RIPO1</name>
<evidence type="ECO:0000313" key="1">
    <source>
        <dbReference type="EMBL" id="ACK65078.1"/>
    </source>
</evidence>
<dbReference type="OrthoDB" id="466790at2"/>
<accession>B7K0T7</accession>
<dbReference type="eggNOG" id="ENOG5033DUB">
    <property type="taxonomic scope" value="Bacteria"/>
</dbReference>
<dbReference type="HOGENOM" id="CLU_175491_1_0_3"/>
<protein>
    <submittedName>
        <fullName evidence="1">Uncharacterized protein</fullName>
    </submittedName>
</protein>
<keyword evidence="2" id="KW-1185">Reference proteome</keyword>
<dbReference type="RefSeq" id="WP_012594353.1">
    <property type="nucleotide sequence ID" value="NC_011726.1"/>
</dbReference>